<name>A0A9K3GQM7_9EUKA</name>
<accession>A0A9K3GQM7</accession>
<gene>
    <name evidence="2" type="ORF">KIPB_013928</name>
</gene>
<comment type="caution">
    <text evidence="2">The sequence shown here is derived from an EMBL/GenBank/DDBJ whole genome shotgun (WGS) entry which is preliminary data.</text>
</comment>
<dbReference type="AlphaFoldDB" id="A0A9K3GQM7"/>
<feature type="compositionally biased region" description="Acidic residues" evidence="1">
    <location>
        <begin position="60"/>
        <end position="70"/>
    </location>
</feature>
<reference evidence="2 3" key="1">
    <citation type="journal article" date="2018" name="PLoS ONE">
        <title>The draft genome of Kipferlia bialata reveals reductive genome evolution in fornicate parasites.</title>
        <authorList>
            <person name="Tanifuji G."/>
            <person name="Takabayashi S."/>
            <person name="Kume K."/>
            <person name="Takagi M."/>
            <person name="Nakayama T."/>
            <person name="Kamikawa R."/>
            <person name="Inagaki Y."/>
            <person name="Hashimoto T."/>
        </authorList>
    </citation>
    <scope>NUCLEOTIDE SEQUENCE [LARGE SCALE GENOMIC DNA]</scope>
    <source>
        <strain evidence="2">NY0173</strain>
    </source>
</reference>
<organism evidence="2 3">
    <name type="scientific">Kipferlia bialata</name>
    <dbReference type="NCBI Taxonomy" id="797122"/>
    <lineage>
        <taxon>Eukaryota</taxon>
        <taxon>Metamonada</taxon>
        <taxon>Carpediemonas-like organisms</taxon>
        <taxon>Kipferlia</taxon>
    </lineage>
</organism>
<dbReference type="EMBL" id="BDIP01006882">
    <property type="protein sequence ID" value="GIQ90926.1"/>
    <property type="molecule type" value="Genomic_DNA"/>
</dbReference>
<protein>
    <submittedName>
        <fullName evidence="2">Uncharacterized protein</fullName>
    </submittedName>
</protein>
<feature type="non-terminal residue" evidence="2">
    <location>
        <position position="1"/>
    </location>
</feature>
<evidence type="ECO:0000313" key="2">
    <source>
        <dbReference type="EMBL" id="GIQ90926.1"/>
    </source>
</evidence>
<dbReference type="Proteomes" id="UP000265618">
    <property type="component" value="Unassembled WGS sequence"/>
</dbReference>
<proteinExistence type="predicted"/>
<evidence type="ECO:0000256" key="1">
    <source>
        <dbReference type="SAM" id="MobiDB-lite"/>
    </source>
</evidence>
<evidence type="ECO:0000313" key="3">
    <source>
        <dbReference type="Proteomes" id="UP000265618"/>
    </source>
</evidence>
<sequence>MEDRPLNGRETHAMQWVSGVFGDDHLVCDTIDHFVEVFSSPVVYSALLHALHPASSAVDTDTDTDTETETETVSAGERERERGAARELYVLFRNPLLPPGLLDAAECVGLDNVAHGHVDAILTLIDVLMHTFAEEGSSSQ</sequence>
<feature type="region of interest" description="Disordered" evidence="1">
    <location>
        <begin position="56"/>
        <end position="80"/>
    </location>
</feature>
<keyword evidence="3" id="KW-1185">Reference proteome</keyword>